<comment type="caution">
    <text evidence="3">The sequence shown here is derived from an EMBL/GenBank/DDBJ whole genome shotgun (WGS) entry which is preliminary data.</text>
</comment>
<keyword evidence="4" id="KW-1185">Reference proteome</keyword>
<dbReference type="GO" id="GO:0003676">
    <property type="term" value="F:nucleic acid binding"/>
    <property type="evidence" value="ECO:0007669"/>
    <property type="project" value="InterPro"/>
</dbReference>
<dbReference type="SUPFAM" id="SSF57756">
    <property type="entry name" value="Retrovirus zinc finger-like domains"/>
    <property type="match status" value="1"/>
</dbReference>
<gene>
    <name evidence="3" type="ORF">HPB52_025216</name>
    <name evidence="2" type="ORF">HPB52_025388</name>
</gene>
<accession>A0A9D4YRK9</accession>
<reference evidence="3" key="2">
    <citation type="submission" date="2021-09" db="EMBL/GenBank/DDBJ databases">
        <authorList>
            <person name="Jia N."/>
            <person name="Wang J."/>
            <person name="Shi W."/>
            <person name="Du L."/>
            <person name="Sun Y."/>
            <person name="Zhan W."/>
            <person name="Jiang J."/>
            <person name="Wang Q."/>
            <person name="Zhang B."/>
            <person name="Ji P."/>
            <person name="Sakyi L.B."/>
            <person name="Cui X."/>
            <person name="Yuan T."/>
            <person name="Jiang B."/>
            <person name="Yang W."/>
            <person name="Lam T.T.-Y."/>
            <person name="Chang Q."/>
            <person name="Ding S."/>
            <person name="Wang X."/>
            <person name="Zhu J."/>
            <person name="Ruan X."/>
            <person name="Zhao L."/>
            <person name="Wei J."/>
            <person name="Que T."/>
            <person name="Du C."/>
            <person name="Cheng J."/>
            <person name="Dai P."/>
            <person name="Han X."/>
            <person name="Huang E."/>
            <person name="Gao Y."/>
            <person name="Liu J."/>
            <person name="Shao H."/>
            <person name="Ye R."/>
            <person name="Li L."/>
            <person name="Wei W."/>
            <person name="Wang X."/>
            <person name="Wang C."/>
            <person name="Huo Q."/>
            <person name="Li W."/>
            <person name="Guo W."/>
            <person name="Chen H."/>
            <person name="Chen S."/>
            <person name="Zhou L."/>
            <person name="Zhou L."/>
            <person name="Ni X."/>
            <person name="Tian J."/>
            <person name="Zhou Y."/>
            <person name="Sheng Y."/>
            <person name="Liu T."/>
            <person name="Pan Y."/>
            <person name="Xia L."/>
            <person name="Li J."/>
            <person name="Zhao F."/>
            <person name="Cao W."/>
        </authorList>
    </citation>
    <scope>NUCLEOTIDE SEQUENCE</scope>
    <source>
        <strain evidence="3">Rsan-2018</strain>
        <tissue evidence="3">Larvae</tissue>
    </source>
</reference>
<proteinExistence type="predicted"/>
<dbReference type="GO" id="GO:0008270">
    <property type="term" value="F:zinc ion binding"/>
    <property type="evidence" value="ECO:0007669"/>
    <property type="project" value="InterPro"/>
</dbReference>
<reference evidence="3" key="1">
    <citation type="journal article" date="2020" name="Cell">
        <title>Large-Scale Comparative Analyses of Tick Genomes Elucidate Their Genetic Diversity and Vector Capacities.</title>
        <authorList>
            <consortium name="Tick Genome and Microbiome Consortium (TIGMIC)"/>
            <person name="Jia N."/>
            <person name="Wang J."/>
            <person name="Shi W."/>
            <person name="Du L."/>
            <person name="Sun Y."/>
            <person name="Zhan W."/>
            <person name="Jiang J.F."/>
            <person name="Wang Q."/>
            <person name="Zhang B."/>
            <person name="Ji P."/>
            <person name="Bell-Sakyi L."/>
            <person name="Cui X.M."/>
            <person name="Yuan T.T."/>
            <person name="Jiang B.G."/>
            <person name="Yang W.F."/>
            <person name="Lam T.T."/>
            <person name="Chang Q.C."/>
            <person name="Ding S.J."/>
            <person name="Wang X.J."/>
            <person name="Zhu J.G."/>
            <person name="Ruan X.D."/>
            <person name="Zhao L."/>
            <person name="Wei J.T."/>
            <person name="Ye R.Z."/>
            <person name="Que T.C."/>
            <person name="Du C.H."/>
            <person name="Zhou Y.H."/>
            <person name="Cheng J.X."/>
            <person name="Dai P.F."/>
            <person name="Guo W.B."/>
            <person name="Han X.H."/>
            <person name="Huang E.J."/>
            <person name="Li L.F."/>
            <person name="Wei W."/>
            <person name="Gao Y.C."/>
            <person name="Liu J.Z."/>
            <person name="Shao H.Z."/>
            <person name="Wang X."/>
            <person name="Wang C.C."/>
            <person name="Yang T.C."/>
            <person name="Huo Q.B."/>
            <person name="Li W."/>
            <person name="Chen H.Y."/>
            <person name="Chen S.E."/>
            <person name="Zhou L.G."/>
            <person name="Ni X.B."/>
            <person name="Tian J.H."/>
            <person name="Sheng Y."/>
            <person name="Liu T."/>
            <person name="Pan Y.S."/>
            <person name="Xia L.Y."/>
            <person name="Li J."/>
            <person name="Zhao F."/>
            <person name="Cao W.C."/>
        </authorList>
    </citation>
    <scope>NUCLEOTIDE SEQUENCE</scope>
    <source>
        <strain evidence="3">Rsan-2018</strain>
    </source>
</reference>
<evidence type="ECO:0000313" key="3">
    <source>
        <dbReference type="EMBL" id="KAH7986089.1"/>
    </source>
</evidence>
<organism evidence="3 4">
    <name type="scientific">Rhipicephalus sanguineus</name>
    <name type="common">Brown dog tick</name>
    <name type="synonym">Ixodes sanguineus</name>
    <dbReference type="NCBI Taxonomy" id="34632"/>
    <lineage>
        <taxon>Eukaryota</taxon>
        <taxon>Metazoa</taxon>
        <taxon>Ecdysozoa</taxon>
        <taxon>Arthropoda</taxon>
        <taxon>Chelicerata</taxon>
        <taxon>Arachnida</taxon>
        <taxon>Acari</taxon>
        <taxon>Parasitiformes</taxon>
        <taxon>Ixodida</taxon>
        <taxon>Ixodoidea</taxon>
        <taxon>Ixodidae</taxon>
        <taxon>Rhipicephalinae</taxon>
        <taxon>Rhipicephalus</taxon>
        <taxon>Rhipicephalus</taxon>
    </lineage>
</organism>
<dbReference type="InterPro" id="IPR036875">
    <property type="entry name" value="Znf_CCHC_sf"/>
</dbReference>
<dbReference type="AlphaFoldDB" id="A0A9D4YRK9"/>
<feature type="compositionally biased region" description="Low complexity" evidence="1">
    <location>
        <begin position="171"/>
        <end position="181"/>
    </location>
</feature>
<sequence length="207" mass="22437">MRAVIRGAEPGTTLEELTANLRVRTQGVTLHSTRTLRATEATVYHLRARQACQVCLQSGHRSDACPTPNARVCRQCGTLDHIDGHPCAPKCRLCGNGHITAAKACSQRLKAPRREHGHLLDSQQPPLRWGAMNHATYPLPNAGASAKTTRLREAILLRGRSPSLPSLLRDLITSSSSTNPPSNSPRGPPACLLTSQTVLLQRAPVTW</sequence>
<name>A0A9D4YRK9_RHISA</name>
<evidence type="ECO:0000313" key="2">
    <source>
        <dbReference type="EMBL" id="KAH7985812.1"/>
    </source>
</evidence>
<dbReference type="EMBL" id="JABSTV010000589">
    <property type="protein sequence ID" value="KAH7986089.1"/>
    <property type="molecule type" value="Genomic_DNA"/>
</dbReference>
<dbReference type="EMBL" id="JABSTV010000710">
    <property type="protein sequence ID" value="KAH7985812.1"/>
    <property type="molecule type" value="Genomic_DNA"/>
</dbReference>
<dbReference type="Proteomes" id="UP000821837">
    <property type="component" value="Unassembled WGS sequence"/>
</dbReference>
<dbReference type="Gene3D" id="4.10.60.10">
    <property type="entry name" value="Zinc finger, CCHC-type"/>
    <property type="match status" value="1"/>
</dbReference>
<protein>
    <submittedName>
        <fullName evidence="3">Uncharacterized protein</fullName>
    </submittedName>
</protein>
<evidence type="ECO:0000256" key="1">
    <source>
        <dbReference type="SAM" id="MobiDB-lite"/>
    </source>
</evidence>
<feature type="region of interest" description="Disordered" evidence="1">
    <location>
        <begin position="171"/>
        <end position="191"/>
    </location>
</feature>
<evidence type="ECO:0000313" key="4">
    <source>
        <dbReference type="Proteomes" id="UP000821837"/>
    </source>
</evidence>